<name>A0A080Z7G2_PHYNI</name>
<organism evidence="2 3">
    <name type="scientific">Phytophthora nicotianae P1976</name>
    <dbReference type="NCBI Taxonomy" id="1317066"/>
    <lineage>
        <taxon>Eukaryota</taxon>
        <taxon>Sar</taxon>
        <taxon>Stramenopiles</taxon>
        <taxon>Oomycota</taxon>
        <taxon>Peronosporomycetes</taxon>
        <taxon>Peronosporales</taxon>
        <taxon>Peronosporaceae</taxon>
        <taxon>Phytophthora</taxon>
    </lineage>
</organism>
<evidence type="ECO:0000313" key="2">
    <source>
        <dbReference type="EMBL" id="ETO62573.1"/>
    </source>
</evidence>
<evidence type="ECO:0000256" key="1">
    <source>
        <dbReference type="SAM" id="MobiDB-lite"/>
    </source>
</evidence>
<feature type="compositionally biased region" description="Acidic residues" evidence="1">
    <location>
        <begin position="121"/>
        <end position="131"/>
    </location>
</feature>
<protein>
    <submittedName>
        <fullName evidence="2">Uncharacterized protein</fullName>
    </submittedName>
</protein>
<feature type="compositionally biased region" description="Acidic residues" evidence="1">
    <location>
        <begin position="138"/>
        <end position="168"/>
    </location>
</feature>
<dbReference type="AlphaFoldDB" id="A0A080Z7G2"/>
<proteinExistence type="predicted"/>
<feature type="region of interest" description="Disordered" evidence="1">
    <location>
        <begin position="121"/>
        <end position="170"/>
    </location>
</feature>
<feature type="compositionally biased region" description="Basic and acidic residues" evidence="1">
    <location>
        <begin position="1"/>
        <end position="19"/>
    </location>
</feature>
<dbReference type="OrthoDB" id="126668at2759"/>
<evidence type="ECO:0000313" key="3">
    <source>
        <dbReference type="Proteomes" id="UP000028582"/>
    </source>
</evidence>
<accession>A0A080Z7G2</accession>
<dbReference type="Proteomes" id="UP000028582">
    <property type="component" value="Unassembled WGS sequence"/>
</dbReference>
<reference evidence="2 3" key="1">
    <citation type="submission" date="2013-11" db="EMBL/GenBank/DDBJ databases">
        <title>The Genome Sequence of Phytophthora parasitica P1976.</title>
        <authorList>
            <consortium name="The Broad Institute Genomics Platform"/>
            <person name="Russ C."/>
            <person name="Tyler B."/>
            <person name="Panabieres F."/>
            <person name="Shan W."/>
            <person name="Tripathy S."/>
            <person name="Grunwald N."/>
            <person name="Machado M."/>
            <person name="Johnson C.S."/>
            <person name="Walker B."/>
            <person name="Young S."/>
            <person name="Zeng Q."/>
            <person name="Gargeya S."/>
            <person name="Fitzgerald M."/>
            <person name="Haas B."/>
            <person name="Abouelleil A."/>
            <person name="Allen A.W."/>
            <person name="Alvarado L."/>
            <person name="Arachchi H.M."/>
            <person name="Berlin A.M."/>
            <person name="Chapman S.B."/>
            <person name="Gainer-Dewar J."/>
            <person name="Goldberg J."/>
            <person name="Griggs A."/>
            <person name="Gujja S."/>
            <person name="Hansen M."/>
            <person name="Howarth C."/>
            <person name="Imamovic A."/>
            <person name="Ireland A."/>
            <person name="Larimer J."/>
            <person name="McCowan C."/>
            <person name="Murphy C."/>
            <person name="Pearson M."/>
            <person name="Poon T.W."/>
            <person name="Priest M."/>
            <person name="Roberts A."/>
            <person name="Saif S."/>
            <person name="Shea T."/>
            <person name="Sisk P."/>
            <person name="Sykes S."/>
            <person name="Wortman J."/>
            <person name="Nusbaum C."/>
            <person name="Birren B."/>
        </authorList>
    </citation>
    <scope>NUCLEOTIDE SEQUENCE [LARGE SCALE GENOMIC DNA]</scope>
    <source>
        <strain evidence="2 3">P1976</strain>
    </source>
</reference>
<sequence>QMSESEPGHKRQRVSEHETPMIMDVHSPAKWDFLSPWCEELNGQLTAIHNVIRVLGPRKKLEKPFRFNLEDDDKDVKEDPVEIEKCLWKTREAMELLSLVAKVDPKAFHMLMTEQCGLTLDDEESEEEEEEFRVMLPGDDDRDIIFSDYDESEEEEEEEEEEENEEDRPIEIVVDAEGQENPDQGDDEVDEGVDDVLVLPPDTLKSERRQEREKYLSPRFDFISLTVVPGLLDPNESPTQEWEKLFLADYPQYQPGEEYEKAKARILKMQSDERQIPSSLEIPVSLELSNWSKTADLLAGYLKDLGVLMQAMENRAKPLGSALKGVKTDRASTFIYRLIELSMTISHRDKMNHRLAERLCEVLGSGIPIGELHIRLGDRSASDDQAACHDALAKLFTGMLMQPLTPNQKGLPSFSELQIDCEDSVLWHFEALCSALSVSQVCIRKLRLPGVCSYRTTDELRQRYWRLIAQTFFHPNSTSTGIFSSVRALDLSDVKLTLDDLAEISAVLQEKEHIAQVAQQWDLCQKDWMLRKSTPLQFLEKEGDSIIAVDGSCITLPYDSRVELVQNDSDEKSNDESDWIDVIIPAYGRCRVRRENFVSETIKEAVVVGEPLSALSLAFKTDAEGVEGLLKQIGWSLRELSLSFHREIDVNAMVPGILEACPNLRKLALDECYIDLDQFSTLYECAGPILSTLQFQDYYGIGEGDGKLFMKRLGDPTTRLAKHLRELTIHAEEYAEPLDHPTLSALCIALEHNTTLEKLQVMVSRTVWSAIWKRRLRRSNGQVLPPRPLPLSSKLAFLSVAHHGESNTAETVPAVKRLDRRVLSLIFEFAATRVIRSVQVYG</sequence>
<dbReference type="SUPFAM" id="SSF52047">
    <property type="entry name" value="RNI-like"/>
    <property type="match status" value="1"/>
</dbReference>
<dbReference type="InterPro" id="IPR032675">
    <property type="entry name" value="LRR_dom_sf"/>
</dbReference>
<gene>
    <name evidence="2" type="ORF">F444_19527</name>
</gene>
<feature type="region of interest" description="Disordered" evidence="1">
    <location>
        <begin position="1"/>
        <end position="20"/>
    </location>
</feature>
<dbReference type="EMBL" id="ANJA01003568">
    <property type="protein sequence ID" value="ETO62573.1"/>
    <property type="molecule type" value="Genomic_DNA"/>
</dbReference>
<dbReference type="Gene3D" id="3.80.10.10">
    <property type="entry name" value="Ribonuclease Inhibitor"/>
    <property type="match status" value="1"/>
</dbReference>
<feature type="non-terminal residue" evidence="2">
    <location>
        <position position="1"/>
    </location>
</feature>
<comment type="caution">
    <text evidence="2">The sequence shown here is derived from an EMBL/GenBank/DDBJ whole genome shotgun (WGS) entry which is preliminary data.</text>
</comment>